<dbReference type="STRING" id="1123272.SAMN02745824_1054"/>
<keyword evidence="2" id="KW-1185">Reference proteome</keyword>
<dbReference type="Pfam" id="PF02643">
    <property type="entry name" value="DUF192"/>
    <property type="match status" value="1"/>
</dbReference>
<reference evidence="2" key="1">
    <citation type="submission" date="2016-11" db="EMBL/GenBank/DDBJ databases">
        <authorList>
            <person name="Varghese N."/>
            <person name="Submissions S."/>
        </authorList>
    </citation>
    <scope>NUCLEOTIDE SEQUENCE [LARGE SCALE GENOMIC DNA]</scope>
    <source>
        <strain evidence="2">DSM 22363</strain>
    </source>
</reference>
<dbReference type="PANTHER" id="PTHR37953:SF1">
    <property type="entry name" value="UPF0127 PROTEIN MJ1496"/>
    <property type="match status" value="1"/>
</dbReference>
<evidence type="ECO:0000313" key="1">
    <source>
        <dbReference type="EMBL" id="SIN62350.1"/>
    </source>
</evidence>
<dbReference type="InterPro" id="IPR003795">
    <property type="entry name" value="DUF192"/>
</dbReference>
<dbReference type="Gene3D" id="2.60.120.1140">
    <property type="entry name" value="Protein of unknown function DUF192"/>
    <property type="match status" value="1"/>
</dbReference>
<evidence type="ECO:0000313" key="2">
    <source>
        <dbReference type="Proteomes" id="UP000185192"/>
    </source>
</evidence>
<organism evidence="1 2">
    <name type="scientific">Parasphingorhabdus marina DSM 22363</name>
    <dbReference type="NCBI Taxonomy" id="1123272"/>
    <lineage>
        <taxon>Bacteria</taxon>
        <taxon>Pseudomonadati</taxon>
        <taxon>Pseudomonadota</taxon>
        <taxon>Alphaproteobacteria</taxon>
        <taxon>Sphingomonadales</taxon>
        <taxon>Sphingomonadaceae</taxon>
        <taxon>Parasphingorhabdus</taxon>
    </lineage>
</organism>
<protein>
    <recommendedName>
        <fullName evidence="3">DUF192 domain-containing protein</fullName>
    </recommendedName>
</protein>
<proteinExistence type="predicted"/>
<evidence type="ECO:0008006" key="3">
    <source>
        <dbReference type="Google" id="ProtNLM"/>
    </source>
</evidence>
<dbReference type="Proteomes" id="UP000185192">
    <property type="component" value="Unassembled WGS sequence"/>
</dbReference>
<dbReference type="InterPro" id="IPR038695">
    <property type="entry name" value="Saro_0823-like_sf"/>
</dbReference>
<dbReference type="EMBL" id="FSQW01000001">
    <property type="protein sequence ID" value="SIN62350.1"/>
    <property type="molecule type" value="Genomic_DNA"/>
</dbReference>
<dbReference type="AlphaFoldDB" id="A0A1N6CUV5"/>
<accession>A0A1N6CUV5</accession>
<name>A0A1N6CUV5_9SPHN</name>
<gene>
    <name evidence="1" type="ORF">SAMN02745824_1054</name>
</gene>
<sequence>MANAGIWPYRSAFPLPLASDSSQPMKAPVRLIRLSAMCVALGSVTACNAQSSESAAASPAAEARLSEAGLELAPLTITSGDQTHRFTVELAQSPEQQARGMMFRTELAPDKGMLFPFPTEKMASFWMKNTVIPLDIIFIRSDGTIESIAARATPYSLEPVQSGEPVAAVLELAGGRAAELSLQPGDRVDWLK</sequence>
<dbReference type="PANTHER" id="PTHR37953">
    <property type="entry name" value="UPF0127 PROTEIN MJ1496"/>
    <property type="match status" value="1"/>
</dbReference>